<dbReference type="InterPro" id="IPR001544">
    <property type="entry name" value="Aminotrans_IV"/>
</dbReference>
<keyword evidence="3" id="KW-1185">Reference proteome</keyword>
<dbReference type="SUPFAM" id="SSF56752">
    <property type="entry name" value="D-aminoacid aminotransferase-like PLP-dependent enzymes"/>
    <property type="match status" value="1"/>
</dbReference>
<dbReference type="Gene3D" id="3.20.10.10">
    <property type="entry name" value="D-amino Acid Aminotransferase, subunit A, domain 2"/>
    <property type="match status" value="1"/>
</dbReference>
<dbReference type="Gene3D" id="3.30.470.10">
    <property type="match status" value="1"/>
</dbReference>
<dbReference type="RefSeq" id="WP_012824775.1">
    <property type="nucleotide sequence ID" value="NC_013422.1"/>
</dbReference>
<keyword evidence="2" id="KW-0456">Lyase</keyword>
<dbReference type="EMBL" id="CP001801">
    <property type="protein sequence ID" value="ACX96742.1"/>
    <property type="molecule type" value="Genomic_DNA"/>
</dbReference>
<dbReference type="GO" id="GO:0016829">
    <property type="term" value="F:lyase activity"/>
    <property type="evidence" value="ECO:0007669"/>
    <property type="project" value="UniProtKB-KW"/>
</dbReference>
<dbReference type="InterPro" id="IPR043132">
    <property type="entry name" value="BCAT-like_C"/>
</dbReference>
<sequence>MTHFAPFTPQDRGLAYGDGLFETMRLSGGGVAWWPEHFARMSYTCCALGLPLPDEIDVRTAIDSAVAQSGKTQAVIKLMYTAGSGQRGYLRAEPVEPTLAVLIGDVPAAAPEWSIQGLSVGLLKQSGGIPIPALSGLKHLNRLPQVLARAAWPEGVDECLIHDENGLILGGTQSNFFWLENGRWFTPPTQGSAIAGIVRALLCRYLDVTIAPVSIGRLALAQAAALSNSVRGVLPIGRLAGRVLSLDQSRDMEARWHRLCDIRAEDGGKPVDSTWFALQRQIAVLDGGGRARCRKMFDEMAEYYE</sequence>
<gene>
    <name evidence="2" type="ordered locus">Hneap_1920</name>
</gene>
<accession>D0L219</accession>
<evidence type="ECO:0000313" key="2">
    <source>
        <dbReference type="EMBL" id="ACX96742.1"/>
    </source>
</evidence>
<proteinExistence type="inferred from homology"/>
<dbReference type="Proteomes" id="UP000009102">
    <property type="component" value="Chromosome"/>
</dbReference>
<reference evidence="2 3" key="1">
    <citation type="submission" date="2009-10" db="EMBL/GenBank/DDBJ databases">
        <title>Complete sequence of Halothiobacillus neapolitanus c2.</title>
        <authorList>
            <consortium name="US DOE Joint Genome Institute"/>
            <person name="Lucas S."/>
            <person name="Copeland A."/>
            <person name="Lapidus A."/>
            <person name="Glavina del Rio T."/>
            <person name="Tice H."/>
            <person name="Bruce D."/>
            <person name="Goodwin L."/>
            <person name="Pitluck S."/>
            <person name="Davenport K."/>
            <person name="Brettin T."/>
            <person name="Detter J.C."/>
            <person name="Han C."/>
            <person name="Tapia R."/>
            <person name="Larimer F."/>
            <person name="Land M."/>
            <person name="Hauser L."/>
            <person name="Kyrpides N."/>
            <person name="Mikhailova N."/>
            <person name="Kerfeld C."/>
            <person name="Cannon G."/>
            <person name="Heinhort S."/>
        </authorList>
    </citation>
    <scope>NUCLEOTIDE SEQUENCE [LARGE SCALE GENOMIC DNA]</scope>
    <source>
        <strain evidence="3">ATCC 23641 / c2</strain>
    </source>
</reference>
<dbReference type="PANTHER" id="PTHR42743:SF13">
    <property type="entry name" value="P-LOOP CONTAINING NUCLEOSIDE TRIPHOSPHATE HYDROLASE PROTEIN"/>
    <property type="match status" value="1"/>
</dbReference>
<dbReference type="GO" id="GO:0046394">
    <property type="term" value="P:carboxylic acid biosynthetic process"/>
    <property type="evidence" value="ECO:0007669"/>
    <property type="project" value="UniProtKB-ARBA"/>
</dbReference>
<protein>
    <submittedName>
        <fullName evidence="2">Aminodeoxychorismate lyase</fullName>
    </submittedName>
</protein>
<dbReference type="InterPro" id="IPR050571">
    <property type="entry name" value="Class-IV_PLP-Dep_Aminotrnsfr"/>
</dbReference>
<dbReference type="InterPro" id="IPR043131">
    <property type="entry name" value="BCAT-like_N"/>
</dbReference>
<evidence type="ECO:0000313" key="3">
    <source>
        <dbReference type="Proteomes" id="UP000009102"/>
    </source>
</evidence>
<dbReference type="HOGENOM" id="CLU_020844_2_1_6"/>
<dbReference type="PANTHER" id="PTHR42743">
    <property type="entry name" value="AMINO-ACID AMINOTRANSFERASE"/>
    <property type="match status" value="1"/>
</dbReference>
<dbReference type="KEGG" id="hna:Hneap_1920"/>
<organism evidence="2 3">
    <name type="scientific">Halothiobacillus neapolitanus (strain ATCC 23641 / DSM 15147 / CIP 104769 / NCIMB 8539 / c2)</name>
    <name type="common">Thiobacillus neapolitanus</name>
    <dbReference type="NCBI Taxonomy" id="555778"/>
    <lineage>
        <taxon>Bacteria</taxon>
        <taxon>Pseudomonadati</taxon>
        <taxon>Pseudomonadota</taxon>
        <taxon>Gammaproteobacteria</taxon>
        <taxon>Chromatiales</taxon>
        <taxon>Halothiobacillaceae</taxon>
        <taxon>Halothiobacillus</taxon>
    </lineage>
</organism>
<name>D0L219_HALNC</name>
<dbReference type="InterPro" id="IPR036038">
    <property type="entry name" value="Aminotransferase-like"/>
</dbReference>
<dbReference type="eggNOG" id="COG0115">
    <property type="taxonomic scope" value="Bacteria"/>
</dbReference>
<dbReference type="STRING" id="555778.Hneap_1920"/>
<comment type="similarity">
    <text evidence="1">Belongs to the class-IV pyridoxal-phosphate-dependent aminotransferase family.</text>
</comment>
<dbReference type="Pfam" id="PF01063">
    <property type="entry name" value="Aminotran_4"/>
    <property type="match status" value="1"/>
</dbReference>
<evidence type="ECO:0000256" key="1">
    <source>
        <dbReference type="ARBA" id="ARBA00009320"/>
    </source>
</evidence>
<dbReference type="AlphaFoldDB" id="D0L219"/>